<evidence type="ECO:0000256" key="10">
    <source>
        <dbReference type="SAM" id="SignalP"/>
    </source>
</evidence>
<dbReference type="RefSeq" id="WP_272745316.1">
    <property type="nucleotide sequence ID" value="NZ_JAQQKV010000002.1"/>
</dbReference>
<keyword evidence="2 8" id="KW-0813">Transport</keyword>
<evidence type="ECO:0000256" key="5">
    <source>
        <dbReference type="ARBA" id="ARBA00023077"/>
    </source>
</evidence>
<accession>A0ABT5HN26</accession>
<dbReference type="Gene3D" id="2.40.170.20">
    <property type="entry name" value="TonB-dependent receptor, beta-barrel domain"/>
    <property type="match status" value="1"/>
</dbReference>
<evidence type="ECO:0000259" key="12">
    <source>
        <dbReference type="Pfam" id="PF07715"/>
    </source>
</evidence>
<dbReference type="Pfam" id="PF00593">
    <property type="entry name" value="TonB_dep_Rec_b-barrel"/>
    <property type="match status" value="1"/>
</dbReference>
<organism evidence="13 14">
    <name type="scientific">Asticcacaulis machinosus</name>
    <dbReference type="NCBI Taxonomy" id="2984211"/>
    <lineage>
        <taxon>Bacteria</taxon>
        <taxon>Pseudomonadati</taxon>
        <taxon>Pseudomonadota</taxon>
        <taxon>Alphaproteobacteria</taxon>
        <taxon>Caulobacterales</taxon>
        <taxon>Caulobacteraceae</taxon>
        <taxon>Asticcacaulis</taxon>
    </lineage>
</organism>
<evidence type="ECO:0000256" key="2">
    <source>
        <dbReference type="ARBA" id="ARBA00022448"/>
    </source>
</evidence>
<dbReference type="EMBL" id="JAQQKV010000002">
    <property type="protein sequence ID" value="MDC7677004.1"/>
    <property type="molecule type" value="Genomic_DNA"/>
</dbReference>
<evidence type="ECO:0000313" key="13">
    <source>
        <dbReference type="EMBL" id="MDC7677004.1"/>
    </source>
</evidence>
<keyword evidence="10" id="KW-0732">Signal</keyword>
<dbReference type="InterPro" id="IPR037066">
    <property type="entry name" value="Plug_dom_sf"/>
</dbReference>
<comment type="subcellular location">
    <subcellularLocation>
        <location evidence="1 8">Cell outer membrane</location>
        <topology evidence="1 8">Multi-pass membrane protein</topology>
    </subcellularLocation>
</comment>
<dbReference type="CDD" id="cd01347">
    <property type="entry name" value="ligand_gated_channel"/>
    <property type="match status" value="1"/>
</dbReference>
<evidence type="ECO:0000256" key="7">
    <source>
        <dbReference type="ARBA" id="ARBA00023237"/>
    </source>
</evidence>
<dbReference type="SUPFAM" id="SSF56935">
    <property type="entry name" value="Porins"/>
    <property type="match status" value="1"/>
</dbReference>
<evidence type="ECO:0000259" key="11">
    <source>
        <dbReference type="Pfam" id="PF00593"/>
    </source>
</evidence>
<evidence type="ECO:0000313" key="14">
    <source>
        <dbReference type="Proteomes" id="UP001218579"/>
    </source>
</evidence>
<dbReference type="InterPro" id="IPR012910">
    <property type="entry name" value="Plug_dom"/>
</dbReference>
<feature type="signal peptide" evidence="10">
    <location>
        <begin position="1"/>
        <end position="39"/>
    </location>
</feature>
<reference evidence="13 14" key="1">
    <citation type="submission" date="2023-01" db="EMBL/GenBank/DDBJ databases">
        <title>Novel species of the genus Asticcacaulis isolated from rivers.</title>
        <authorList>
            <person name="Lu H."/>
        </authorList>
    </citation>
    <scope>NUCLEOTIDE SEQUENCE [LARGE SCALE GENOMIC DNA]</scope>
    <source>
        <strain evidence="13 14">LKC15W</strain>
    </source>
</reference>
<evidence type="ECO:0000256" key="1">
    <source>
        <dbReference type="ARBA" id="ARBA00004571"/>
    </source>
</evidence>
<comment type="caution">
    <text evidence="13">The sequence shown here is derived from an EMBL/GenBank/DDBJ whole genome shotgun (WGS) entry which is preliminary data.</text>
</comment>
<evidence type="ECO:0000256" key="3">
    <source>
        <dbReference type="ARBA" id="ARBA00022452"/>
    </source>
</evidence>
<dbReference type="InterPro" id="IPR039426">
    <property type="entry name" value="TonB-dep_rcpt-like"/>
</dbReference>
<keyword evidence="3 8" id="KW-1134">Transmembrane beta strand</keyword>
<dbReference type="NCBIfam" id="TIGR01782">
    <property type="entry name" value="TonB-Xanth-Caul"/>
    <property type="match status" value="1"/>
</dbReference>
<keyword evidence="7 8" id="KW-0998">Cell outer membrane</keyword>
<gene>
    <name evidence="13" type="ORF">PQU98_12735</name>
</gene>
<dbReference type="Proteomes" id="UP001218579">
    <property type="component" value="Unassembled WGS sequence"/>
</dbReference>
<evidence type="ECO:0000256" key="9">
    <source>
        <dbReference type="RuleBase" id="RU003357"/>
    </source>
</evidence>
<sequence length="953" mass="104495">MPAKITHATGAPKIYRARIRFGASLAVLMAASLGTAAFAQDAAPAEDVETVVVTGFRGSLQSSISTKKQDLGIVDVISAEDIADFPDNNLAESLQRIPGIAIDRDGGEGRTITVRGLGPTFTRVRINGLEALATTGGKDSTGANLDRGFDFNVFASELFKSLTVRKSQSAEIDEGSLGATVDLQASRPFDYKGFTFAAGAQAAYNDRSEDTSPRLTMLISNRWADGKLGALLSVAYSERNLFEEGPSTVRWENAFNQTSGARFQSYSTNGGSSFTAIPTTGTLTGEALAISNALHPRIPRYGRLSYDQKRLGVTGAFQMRPSDSTLVTLEAMYSKFRADRTEHYLEALSFSRGGQGNPQSDIYNYTIDGTGTITKASFNDVDIRSEMRFDDQSSTFGQLNLIVDHQFTDRLKAKVILGSSKSVQDNPRQTTLSFDAYDVDGYSYDFTDSRNPTFNYATKNGCTVNQACYWAYSSATTAGDASLVRIRPNKTDNEFKTAKLDLEYDLTSDYKLKFGVARKEYDFLTRQARRANENVPAAAATFLNANIANISRTVEGFGSSWLVPDVDKIVAAINFECNCVNSYGDFTTGTSSVGGARGLNRAASEVDNSLYAQIDFRTQLGNMPVKGNLGVRYVETNQHTEGYLTATTYVSVDRTYNDTLPALNVSIEPLDNVFIRFAAAKTMARPLLTNLTPGGTLNTSTLTYTGGNPMLDPFRSTNYDLNFEWYADKDTLFSIGFFQKDISSYIQNFNYTAPYSDLGLPLDLLPNGQTGSTNYVVTNPISTPGGTLRGYEISLQKPFTFLPGLLKNFGGIVNYTHVESQIAYRTSTTSTTTRTEDLLGMSPESWNATLYYETEKFSARVSAAYRSRYLTNLLPGSGADFQGKNETLNYDMSATYQLTDNVTLSFEGINLSDEADDRYNAYNQALTGNTNQDALLEYTRSGRSFLFGIRYKY</sequence>
<dbReference type="PANTHER" id="PTHR40980">
    <property type="entry name" value="PLUG DOMAIN-CONTAINING PROTEIN"/>
    <property type="match status" value="1"/>
</dbReference>
<evidence type="ECO:0000256" key="6">
    <source>
        <dbReference type="ARBA" id="ARBA00023136"/>
    </source>
</evidence>
<proteinExistence type="inferred from homology"/>
<dbReference type="PANTHER" id="PTHR40980:SF3">
    <property type="entry name" value="TONB-DEPENDENT RECEPTOR-LIKE BETA-BARREL DOMAIN-CONTAINING PROTEIN"/>
    <property type="match status" value="1"/>
</dbReference>
<feature type="domain" description="TonB-dependent receptor plug" evidence="12">
    <location>
        <begin position="72"/>
        <end position="179"/>
    </location>
</feature>
<dbReference type="InterPro" id="IPR000531">
    <property type="entry name" value="Beta-barrel_TonB"/>
</dbReference>
<keyword evidence="14" id="KW-1185">Reference proteome</keyword>
<protein>
    <submittedName>
        <fullName evidence="13">TonB-dependent receptor</fullName>
    </submittedName>
</protein>
<feature type="domain" description="TonB-dependent receptor-like beta-barrel" evidence="11">
    <location>
        <begin position="434"/>
        <end position="911"/>
    </location>
</feature>
<keyword evidence="5 9" id="KW-0798">TonB box</keyword>
<name>A0ABT5HN26_9CAUL</name>
<dbReference type="Pfam" id="PF07715">
    <property type="entry name" value="Plug"/>
    <property type="match status" value="1"/>
</dbReference>
<evidence type="ECO:0000256" key="4">
    <source>
        <dbReference type="ARBA" id="ARBA00022692"/>
    </source>
</evidence>
<keyword evidence="13" id="KW-0675">Receptor</keyword>
<dbReference type="PROSITE" id="PS52016">
    <property type="entry name" value="TONB_DEPENDENT_REC_3"/>
    <property type="match status" value="1"/>
</dbReference>
<keyword evidence="6 8" id="KW-0472">Membrane</keyword>
<feature type="chain" id="PRO_5047491488" evidence="10">
    <location>
        <begin position="40"/>
        <end position="953"/>
    </location>
</feature>
<keyword evidence="4 8" id="KW-0812">Transmembrane</keyword>
<evidence type="ECO:0000256" key="8">
    <source>
        <dbReference type="PROSITE-ProRule" id="PRU01360"/>
    </source>
</evidence>
<dbReference type="Gene3D" id="2.170.130.10">
    <property type="entry name" value="TonB-dependent receptor, plug domain"/>
    <property type="match status" value="1"/>
</dbReference>
<dbReference type="InterPro" id="IPR010104">
    <property type="entry name" value="TonB_rcpt_bac"/>
</dbReference>
<dbReference type="InterPro" id="IPR036942">
    <property type="entry name" value="Beta-barrel_TonB_sf"/>
</dbReference>
<comment type="similarity">
    <text evidence="8 9">Belongs to the TonB-dependent receptor family.</text>
</comment>